<evidence type="ECO:0000256" key="2">
    <source>
        <dbReference type="ARBA" id="ARBA00022729"/>
    </source>
</evidence>
<dbReference type="Pfam" id="PF11999">
    <property type="entry name" value="Ice_binding"/>
    <property type="match status" value="1"/>
</dbReference>
<evidence type="ECO:0000313" key="3">
    <source>
        <dbReference type="EMBL" id="WAC03106.1"/>
    </source>
</evidence>
<keyword evidence="2" id="KW-0732">Signal</keyword>
<dbReference type="RefSeq" id="WP_267677681.1">
    <property type="nucleotide sequence ID" value="NZ_CP113088.1"/>
</dbReference>
<proteinExistence type="inferred from homology"/>
<organism evidence="3 4">
    <name type="scientific">Lacinutrix neustonica</name>
    <dbReference type="NCBI Taxonomy" id="2980107"/>
    <lineage>
        <taxon>Bacteria</taxon>
        <taxon>Pseudomonadati</taxon>
        <taxon>Bacteroidota</taxon>
        <taxon>Flavobacteriia</taxon>
        <taxon>Flavobacteriales</taxon>
        <taxon>Flavobacteriaceae</taxon>
        <taxon>Lacinutrix</taxon>
    </lineage>
</organism>
<dbReference type="KEGG" id="lnu:N7U66_05630"/>
<dbReference type="Proteomes" id="UP001164705">
    <property type="component" value="Chromosome"/>
</dbReference>
<accession>A0A9E8MY11</accession>
<comment type="similarity">
    <text evidence="1">Belongs to the ice-binding protein family.</text>
</comment>
<evidence type="ECO:0000256" key="1">
    <source>
        <dbReference type="ARBA" id="ARBA00005445"/>
    </source>
</evidence>
<sequence length="55" mass="5931">MGRSATIGDYTDFKGNILALTSITMNVYATAEGRMLARNGAVIMTHTNIITKPID</sequence>
<keyword evidence="4" id="KW-1185">Reference proteome</keyword>
<gene>
    <name evidence="3" type="ORF">N7U66_05630</name>
</gene>
<protein>
    <submittedName>
        <fullName evidence="3">Ice-binding family protein</fullName>
    </submittedName>
</protein>
<dbReference type="EMBL" id="CP113088">
    <property type="protein sequence ID" value="WAC03106.1"/>
    <property type="molecule type" value="Genomic_DNA"/>
</dbReference>
<evidence type="ECO:0000313" key="4">
    <source>
        <dbReference type="Proteomes" id="UP001164705"/>
    </source>
</evidence>
<dbReference type="InterPro" id="IPR021884">
    <property type="entry name" value="Ice-bd_prot"/>
</dbReference>
<dbReference type="AlphaFoldDB" id="A0A9E8MY11"/>
<reference evidence="3" key="1">
    <citation type="submission" date="2022-11" db="EMBL/GenBank/DDBJ databases">
        <title>Lacinutrix neustonica HL-RS19T sp. nov., isolated from the surface microlayer sample of brackish Lake Shihwa.</title>
        <authorList>
            <person name="Choi J.Y."/>
            <person name="Hwang C.Y."/>
        </authorList>
    </citation>
    <scope>NUCLEOTIDE SEQUENCE</scope>
    <source>
        <strain evidence="3">HL-RS19</strain>
    </source>
</reference>
<name>A0A9E8MY11_9FLAO</name>